<dbReference type="Pfam" id="PF26413">
    <property type="entry name" value="DUF8108"/>
    <property type="match status" value="1"/>
</dbReference>
<evidence type="ECO:0000259" key="3">
    <source>
        <dbReference type="Pfam" id="PF26413"/>
    </source>
</evidence>
<feature type="transmembrane region" description="Helical" evidence="1">
    <location>
        <begin position="86"/>
        <end position="109"/>
    </location>
</feature>
<dbReference type="InterPro" id="IPR058421">
    <property type="entry name" value="DUF8108_C"/>
</dbReference>
<evidence type="ECO:0000313" key="7">
    <source>
        <dbReference type="Proteomes" id="UP000184203"/>
    </source>
</evidence>
<evidence type="ECO:0000259" key="2">
    <source>
        <dbReference type="Pfam" id="PF13240"/>
    </source>
</evidence>
<reference evidence="7" key="1">
    <citation type="submission" date="2016-11" db="EMBL/GenBank/DDBJ databases">
        <authorList>
            <person name="Varghese N."/>
            <person name="Submissions S."/>
        </authorList>
    </citation>
    <scope>NUCLEOTIDE SEQUENCE [LARGE SCALE GENOMIC DNA]</scope>
    <source>
        <strain evidence="7">DX253</strain>
    </source>
</reference>
<dbReference type="Pfam" id="PF26440">
    <property type="entry name" value="DUF8108_M"/>
    <property type="match status" value="1"/>
</dbReference>
<dbReference type="OrthoDB" id="53394at2157"/>
<keyword evidence="1" id="KW-0472">Membrane</keyword>
<keyword evidence="1" id="KW-0812">Transmembrane</keyword>
<feature type="domain" description="Zinc-ribbon" evidence="2">
    <location>
        <begin position="9"/>
        <end position="30"/>
    </location>
</feature>
<keyword evidence="7" id="KW-1185">Reference proteome</keyword>
<dbReference type="Pfam" id="PF26438">
    <property type="entry name" value="DUF8108_N"/>
    <property type="match status" value="1"/>
</dbReference>
<feature type="domain" description="DUF8108" evidence="5">
    <location>
        <begin position="128"/>
        <end position="188"/>
    </location>
</feature>
<dbReference type="InterPro" id="IPR058963">
    <property type="entry name" value="DUF8108_M"/>
</dbReference>
<dbReference type="Pfam" id="PF13240">
    <property type="entry name" value="Zn_Ribbon_1"/>
    <property type="match status" value="1"/>
</dbReference>
<proteinExistence type="predicted"/>
<dbReference type="InterPro" id="IPR026870">
    <property type="entry name" value="Zinc_ribbon_dom"/>
</dbReference>
<evidence type="ECO:0000259" key="5">
    <source>
        <dbReference type="Pfam" id="PF26440"/>
    </source>
</evidence>
<protein>
    <submittedName>
        <fullName evidence="6">Zinc-ribbon domain-containing protein</fullName>
    </submittedName>
</protein>
<feature type="transmembrane region" description="Helical" evidence="1">
    <location>
        <begin position="169"/>
        <end position="188"/>
    </location>
</feature>
<keyword evidence="1" id="KW-1133">Transmembrane helix</keyword>
<feature type="domain" description="DUF8108" evidence="4">
    <location>
        <begin position="52"/>
        <end position="118"/>
    </location>
</feature>
<accession>A0A1M6NJM3</accession>
<dbReference type="InterPro" id="IPR058962">
    <property type="entry name" value="DUF8108_N"/>
</dbReference>
<organism evidence="6 7">
    <name type="scientific">Haladaptatus paucihalophilus DX253</name>
    <dbReference type="NCBI Taxonomy" id="797209"/>
    <lineage>
        <taxon>Archaea</taxon>
        <taxon>Methanobacteriati</taxon>
        <taxon>Methanobacteriota</taxon>
        <taxon>Stenosarchaea group</taxon>
        <taxon>Halobacteria</taxon>
        <taxon>Halobacteriales</taxon>
        <taxon>Haladaptataceae</taxon>
        <taxon>Haladaptatus</taxon>
    </lineage>
</organism>
<name>A0A1M6NJM3_HALPU</name>
<dbReference type="AlphaFoldDB" id="A0A1M6NJM3"/>
<dbReference type="EMBL" id="FRAN01000001">
    <property type="protein sequence ID" value="SHJ95897.1"/>
    <property type="molecule type" value="Genomic_DNA"/>
</dbReference>
<evidence type="ECO:0000313" key="6">
    <source>
        <dbReference type="EMBL" id="SHJ95897.1"/>
    </source>
</evidence>
<evidence type="ECO:0000259" key="4">
    <source>
        <dbReference type="Pfam" id="PF26438"/>
    </source>
</evidence>
<dbReference type="Proteomes" id="UP000184203">
    <property type="component" value="Unassembled WGS sequence"/>
</dbReference>
<feature type="transmembrane region" description="Helical" evidence="1">
    <location>
        <begin position="142"/>
        <end position="163"/>
    </location>
</feature>
<evidence type="ECO:0000256" key="1">
    <source>
        <dbReference type="SAM" id="Phobius"/>
    </source>
</evidence>
<feature type="domain" description="DUF8108" evidence="3">
    <location>
        <begin position="196"/>
        <end position="261"/>
    </location>
</feature>
<dbReference type="RefSeq" id="WP_018128719.1">
    <property type="nucleotide sequence ID" value="NZ_AEMG01000012.1"/>
</dbReference>
<sequence>MRPHGTSNFCSQCGSALSPGDSFCSQCGSAVGAAGDGRRYTHGAGTRHPQDPGFRRRVEDLTVEGWDVKHDYGERVVMVNRGFGSIPLHILLLMSTSGVGNLLYAWYCYSPGAERIELRADGSEEYFENEGVSTGWSAKSALGFLVSSFFGLFGVLFGSFLLLTNWAGTGLVFGTASLLLGLFLLLLAPKHVPGFKSPTTFGRVRSTDEKTVFEPATPCSVCAEPVGNGVKRTYHERTYVAGIPVRTVNEGDNHYCRSCARGDFESGGAGVEADATGTAETEFV</sequence>
<gene>
    <name evidence="6" type="ORF">SAMN05444342_0073</name>
</gene>